<dbReference type="STRING" id="225004.SAMN02745152_01226"/>
<dbReference type="PANTHER" id="PTHR43409">
    <property type="entry name" value="ANAEROBIC MAGNESIUM-PROTOPORPHYRIN IX MONOMETHYL ESTER CYCLASE-RELATED"/>
    <property type="match status" value="1"/>
</dbReference>
<keyword evidence="2" id="KW-0949">S-adenosyl-L-methionine</keyword>
<dbReference type="InterPro" id="IPR007197">
    <property type="entry name" value="rSAM"/>
</dbReference>
<reference evidence="8 9" key="1">
    <citation type="submission" date="2017-02" db="EMBL/GenBank/DDBJ databases">
        <authorList>
            <person name="Peterson S.W."/>
        </authorList>
    </citation>
    <scope>NUCLEOTIDE SEQUENCE [LARGE SCALE GENOMIC DNA]</scope>
    <source>
        <strain evidence="8 9">ATCC BAA-909</strain>
    </source>
</reference>
<keyword evidence="4" id="KW-0408">Iron</keyword>
<comment type="cofactor">
    <cofactor evidence="1">
        <name>[4Fe-4S] cluster</name>
        <dbReference type="ChEBI" id="CHEBI:49883"/>
    </cofactor>
</comment>
<proteinExistence type="predicted"/>
<dbReference type="InterPro" id="IPR006638">
    <property type="entry name" value="Elp3/MiaA/NifB-like_rSAM"/>
</dbReference>
<dbReference type="PANTHER" id="PTHR43409:SF16">
    <property type="entry name" value="SLR0320 PROTEIN"/>
    <property type="match status" value="1"/>
</dbReference>
<dbReference type="OrthoDB" id="9801424at2"/>
<sequence>MQKVLCTTLLIEKSPQALPLGVACIASAIKNDDRTKNFYNVELCDFCKESPEIKKILSGAEIGAEKNAGEMQTGSYIAEQLAKKSPQIVLFSIYVWNHVALENAARCLKKINPKIITIAGGPEVTADPFVFEGFDYTIAGAGEEAAVLLLEAIFKNGGAEKLPEIPGLFFLNGKPQVFQFARTSPCALEKLSSPYLDGTLDVAKYGGVLWELARGCPFKCSYCYESKGEKKVAYFPMERIEKEIDLFAQKKVPQVFVLDPTYNASKERAIQMLRLIEKKTPDTFYYFEARAEFIDRELAKAFSRVRCALQIGMQSADPEVLKNVHRTLDKKKFSKNIGYLNEAGVTFGFDLIYGLPGDTLKGFKNSIDYALSLYPNNLELFCLSVLPGTDLHDSAKKFGMIWEQKPPYNVLKTPQFPESDLQKAASLARAVNLFYTQGRAVSWFNCIIYHLHKKPSVFLGEFEKYLREEKIMLPPEPKMPQIRKLQKDFIKRQFEQNHLAKYINIVSDMIELYGALSDADGDCQTSTIKLHYWPEDVLSEYAMDLPFFCANAEFHPCKVKVQPSPDGAVFKIE</sequence>
<feature type="domain" description="B12-binding" evidence="6">
    <location>
        <begin position="1"/>
        <end position="160"/>
    </location>
</feature>
<dbReference type="GO" id="GO:0003824">
    <property type="term" value="F:catalytic activity"/>
    <property type="evidence" value="ECO:0007669"/>
    <property type="project" value="InterPro"/>
</dbReference>
<keyword evidence="9" id="KW-1185">Reference proteome</keyword>
<dbReference type="Gene3D" id="3.80.30.20">
    <property type="entry name" value="tm_1862 like domain"/>
    <property type="match status" value="1"/>
</dbReference>
<dbReference type="GO" id="GO:0005829">
    <property type="term" value="C:cytosol"/>
    <property type="evidence" value="ECO:0007669"/>
    <property type="project" value="TreeGrafter"/>
</dbReference>
<dbReference type="SFLD" id="SFLDS00029">
    <property type="entry name" value="Radical_SAM"/>
    <property type="match status" value="1"/>
</dbReference>
<dbReference type="InterPro" id="IPR006158">
    <property type="entry name" value="Cobalamin-bd"/>
</dbReference>
<dbReference type="RefSeq" id="WP_078930973.1">
    <property type="nucleotide sequence ID" value="NZ_FUXC01000006.1"/>
</dbReference>
<evidence type="ECO:0000256" key="3">
    <source>
        <dbReference type="ARBA" id="ARBA00022723"/>
    </source>
</evidence>
<dbReference type="InterPro" id="IPR034466">
    <property type="entry name" value="Methyltransferase_Class_B"/>
</dbReference>
<dbReference type="SFLD" id="SFLDG01123">
    <property type="entry name" value="methyltransferase_(Class_B)"/>
    <property type="match status" value="1"/>
</dbReference>
<protein>
    <submittedName>
        <fullName evidence="8">Uncharacterized protein</fullName>
    </submittedName>
</protein>
<dbReference type="CDD" id="cd01335">
    <property type="entry name" value="Radical_SAM"/>
    <property type="match status" value="1"/>
</dbReference>
<dbReference type="GO" id="GO:0051539">
    <property type="term" value="F:4 iron, 4 sulfur cluster binding"/>
    <property type="evidence" value="ECO:0007669"/>
    <property type="project" value="UniProtKB-KW"/>
</dbReference>
<dbReference type="GeneID" id="303367468"/>
<dbReference type="GO" id="GO:0046872">
    <property type="term" value="F:metal ion binding"/>
    <property type="evidence" value="ECO:0007669"/>
    <property type="project" value="UniProtKB-KW"/>
</dbReference>
<dbReference type="PROSITE" id="PS51257">
    <property type="entry name" value="PROKAR_LIPOPROTEIN"/>
    <property type="match status" value="1"/>
</dbReference>
<evidence type="ECO:0000313" key="9">
    <source>
        <dbReference type="Proteomes" id="UP000190395"/>
    </source>
</evidence>
<dbReference type="Gene3D" id="3.40.50.280">
    <property type="entry name" value="Cobalamin-binding domain"/>
    <property type="match status" value="1"/>
</dbReference>
<dbReference type="SUPFAM" id="SSF102114">
    <property type="entry name" value="Radical SAM enzymes"/>
    <property type="match status" value="1"/>
</dbReference>
<evidence type="ECO:0000256" key="2">
    <source>
        <dbReference type="ARBA" id="ARBA00022691"/>
    </source>
</evidence>
<name>A0A1T4NIM9_9SPIR</name>
<dbReference type="SFLD" id="SFLDG01082">
    <property type="entry name" value="B12-binding_domain_containing"/>
    <property type="match status" value="1"/>
</dbReference>
<dbReference type="AlphaFoldDB" id="A0A1T4NIM9"/>
<dbReference type="InterPro" id="IPR058240">
    <property type="entry name" value="rSAM_sf"/>
</dbReference>
<dbReference type="PROSITE" id="PS51332">
    <property type="entry name" value="B12_BINDING"/>
    <property type="match status" value="1"/>
</dbReference>
<evidence type="ECO:0000259" key="7">
    <source>
        <dbReference type="PROSITE" id="PS51918"/>
    </source>
</evidence>
<organism evidence="8 9">
    <name type="scientific">Treponema berlinense</name>
    <dbReference type="NCBI Taxonomy" id="225004"/>
    <lineage>
        <taxon>Bacteria</taxon>
        <taxon>Pseudomonadati</taxon>
        <taxon>Spirochaetota</taxon>
        <taxon>Spirochaetia</taxon>
        <taxon>Spirochaetales</taxon>
        <taxon>Treponemataceae</taxon>
        <taxon>Treponema</taxon>
    </lineage>
</organism>
<dbReference type="InterPro" id="IPR051198">
    <property type="entry name" value="BchE-like"/>
</dbReference>
<feature type="domain" description="Radical SAM core" evidence="7">
    <location>
        <begin position="202"/>
        <end position="423"/>
    </location>
</feature>
<dbReference type="SUPFAM" id="SSF52242">
    <property type="entry name" value="Cobalamin (vitamin B12)-binding domain"/>
    <property type="match status" value="1"/>
</dbReference>
<dbReference type="SMART" id="SM00729">
    <property type="entry name" value="Elp3"/>
    <property type="match status" value="1"/>
</dbReference>
<accession>A0A1T4NIM9</accession>
<dbReference type="GO" id="GO:0031419">
    <property type="term" value="F:cobalamin binding"/>
    <property type="evidence" value="ECO:0007669"/>
    <property type="project" value="InterPro"/>
</dbReference>
<dbReference type="InterPro" id="IPR036724">
    <property type="entry name" value="Cobalamin-bd_sf"/>
</dbReference>
<evidence type="ECO:0000256" key="1">
    <source>
        <dbReference type="ARBA" id="ARBA00001966"/>
    </source>
</evidence>
<dbReference type="InterPro" id="IPR023404">
    <property type="entry name" value="rSAM_horseshoe"/>
</dbReference>
<evidence type="ECO:0000259" key="6">
    <source>
        <dbReference type="PROSITE" id="PS51332"/>
    </source>
</evidence>
<dbReference type="EMBL" id="FUXC01000006">
    <property type="protein sequence ID" value="SJZ78906.1"/>
    <property type="molecule type" value="Genomic_DNA"/>
</dbReference>
<dbReference type="Pfam" id="PF02310">
    <property type="entry name" value="B12-binding"/>
    <property type="match status" value="1"/>
</dbReference>
<evidence type="ECO:0000256" key="5">
    <source>
        <dbReference type="ARBA" id="ARBA00023014"/>
    </source>
</evidence>
<dbReference type="Proteomes" id="UP000190395">
    <property type="component" value="Unassembled WGS sequence"/>
</dbReference>
<dbReference type="PROSITE" id="PS51918">
    <property type="entry name" value="RADICAL_SAM"/>
    <property type="match status" value="1"/>
</dbReference>
<keyword evidence="3" id="KW-0479">Metal-binding</keyword>
<evidence type="ECO:0000256" key="4">
    <source>
        <dbReference type="ARBA" id="ARBA00023004"/>
    </source>
</evidence>
<evidence type="ECO:0000313" key="8">
    <source>
        <dbReference type="EMBL" id="SJZ78906.1"/>
    </source>
</evidence>
<gene>
    <name evidence="8" type="ORF">SAMN02745152_01226</name>
</gene>
<keyword evidence="5" id="KW-0411">Iron-sulfur</keyword>
<dbReference type="Pfam" id="PF04055">
    <property type="entry name" value="Radical_SAM"/>
    <property type="match status" value="1"/>
</dbReference>